<dbReference type="GO" id="GO:0010150">
    <property type="term" value="P:leaf senescence"/>
    <property type="evidence" value="ECO:0007669"/>
    <property type="project" value="UniProtKB-ARBA"/>
</dbReference>
<evidence type="ECO:0000256" key="2">
    <source>
        <dbReference type="SAM" id="MobiDB-lite"/>
    </source>
</evidence>
<dbReference type="AlphaFoldDB" id="A0AAD4SW97"/>
<dbReference type="Pfam" id="PF04520">
    <property type="entry name" value="Senescence_reg"/>
    <property type="match status" value="1"/>
</dbReference>
<feature type="region of interest" description="Disordered" evidence="2">
    <location>
        <begin position="37"/>
        <end position="115"/>
    </location>
</feature>
<feature type="compositionally biased region" description="Polar residues" evidence="2">
    <location>
        <begin position="56"/>
        <end position="69"/>
    </location>
</feature>
<evidence type="ECO:0000313" key="3">
    <source>
        <dbReference type="EMBL" id="KAI3926605.1"/>
    </source>
</evidence>
<gene>
    <name evidence="3" type="ORF">MKW98_014252</name>
</gene>
<dbReference type="Proteomes" id="UP001202328">
    <property type="component" value="Unassembled WGS sequence"/>
</dbReference>
<dbReference type="EMBL" id="JAJJMB010007966">
    <property type="protein sequence ID" value="KAI3926605.1"/>
    <property type="molecule type" value="Genomic_DNA"/>
</dbReference>
<proteinExistence type="inferred from homology"/>
<evidence type="ECO:0000313" key="4">
    <source>
        <dbReference type="Proteomes" id="UP001202328"/>
    </source>
</evidence>
<keyword evidence="4" id="KW-1185">Reference proteome</keyword>
<protein>
    <recommendedName>
        <fullName evidence="5">Senescence regulator</fullName>
    </recommendedName>
</protein>
<sequence>MEEFQESDIIWSSSNAHHHRNNRFYYYNYNSFTTTGDDYENNQEESGGLSPHEQHSWISQDTTNTSKTRNTLKKNKKMTISSSVPISIPASMSVSSRRSSYAPDSDYEDSDTDEQEKIVPPHVMVARRINAENTAFSVCSGTGRTLKGRDLSKVRNSILRMTGFLES</sequence>
<accession>A0AAD4SW97</accession>
<comment type="caution">
    <text evidence="3">The sequence shown here is derived from an EMBL/GenBank/DDBJ whole genome shotgun (WGS) entry which is preliminary data.</text>
</comment>
<organism evidence="3 4">
    <name type="scientific">Papaver atlanticum</name>
    <dbReference type="NCBI Taxonomy" id="357466"/>
    <lineage>
        <taxon>Eukaryota</taxon>
        <taxon>Viridiplantae</taxon>
        <taxon>Streptophyta</taxon>
        <taxon>Embryophyta</taxon>
        <taxon>Tracheophyta</taxon>
        <taxon>Spermatophyta</taxon>
        <taxon>Magnoliopsida</taxon>
        <taxon>Ranunculales</taxon>
        <taxon>Papaveraceae</taxon>
        <taxon>Papaveroideae</taxon>
        <taxon>Papaver</taxon>
    </lineage>
</organism>
<evidence type="ECO:0008006" key="5">
    <source>
        <dbReference type="Google" id="ProtNLM"/>
    </source>
</evidence>
<dbReference type="PANTHER" id="PTHR33083:SF49">
    <property type="entry name" value="SENESCENCE REGULATOR"/>
    <property type="match status" value="1"/>
</dbReference>
<comment type="similarity">
    <text evidence="1">Belongs to the senescence regulator S40 family.</text>
</comment>
<name>A0AAD4SW97_9MAGN</name>
<evidence type="ECO:0000256" key="1">
    <source>
        <dbReference type="ARBA" id="ARBA00034773"/>
    </source>
</evidence>
<reference evidence="3" key="1">
    <citation type="submission" date="2022-04" db="EMBL/GenBank/DDBJ databases">
        <title>A functionally conserved STORR gene fusion in Papaver species that diverged 16.8 million years ago.</title>
        <authorList>
            <person name="Catania T."/>
        </authorList>
    </citation>
    <scope>NUCLEOTIDE SEQUENCE</scope>
    <source>
        <strain evidence="3">S-188037</strain>
    </source>
</reference>
<dbReference type="InterPro" id="IPR007608">
    <property type="entry name" value="Senescence_reg_S40"/>
</dbReference>
<feature type="compositionally biased region" description="Acidic residues" evidence="2">
    <location>
        <begin position="105"/>
        <end position="114"/>
    </location>
</feature>
<dbReference type="PANTHER" id="PTHR33083">
    <property type="entry name" value="EXPRESSED PROTEIN"/>
    <property type="match status" value="1"/>
</dbReference>
<feature type="compositionally biased region" description="Low complexity" evidence="2">
    <location>
        <begin position="81"/>
        <end position="104"/>
    </location>
</feature>